<sequence length="93" mass="11110">MPKDFKHPVLPKDMLLLLKCSTLADAIGELNVELGEFREYFRKNPEVYPVNPIMGELNFSEWVIFHNCYFTHHYNQFGLLFYKEKEVNLLRTK</sequence>
<evidence type="ECO:0000313" key="2">
    <source>
        <dbReference type="Proteomes" id="UP000552615"/>
    </source>
</evidence>
<organism evidence="1 2">
    <name type="scientific">Chryseobacterium cheonjiense</name>
    <dbReference type="NCBI Taxonomy" id="2728845"/>
    <lineage>
        <taxon>Bacteria</taxon>
        <taxon>Pseudomonadati</taxon>
        <taxon>Bacteroidota</taxon>
        <taxon>Flavobacteriia</taxon>
        <taxon>Flavobacteriales</taxon>
        <taxon>Weeksellaceae</taxon>
        <taxon>Chryseobacterium group</taxon>
        <taxon>Chryseobacterium</taxon>
    </lineage>
</organism>
<keyword evidence="2" id="KW-1185">Reference proteome</keyword>
<evidence type="ECO:0000313" key="1">
    <source>
        <dbReference type="EMBL" id="NML59248.1"/>
    </source>
</evidence>
<protein>
    <submittedName>
        <fullName evidence="1">Uncharacterized protein</fullName>
    </submittedName>
</protein>
<comment type="caution">
    <text evidence="1">The sequence shown here is derived from an EMBL/GenBank/DDBJ whole genome shotgun (WGS) entry which is preliminary data.</text>
</comment>
<reference evidence="1 2" key="1">
    <citation type="submission" date="2020-04" db="EMBL/GenBank/DDBJ databases">
        <title>Chryseobacterium sp. RJ-7-14 sp. nov., isolated from Jeju soil.</title>
        <authorList>
            <person name="Dahal R.H."/>
            <person name="Chaudhary D.K."/>
        </authorList>
    </citation>
    <scope>NUCLEOTIDE SEQUENCE [LARGE SCALE GENOMIC DNA]</scope>
    <source>
        <strain evidence="1 2">RJ-7-14</strain>
    </source>
</reference>
<gene>
    <name evidence="1" type="ORF">HHL20_18125</name>
</gene>
<proteinExistence type="predicted"/>
<accession>A0A7Y0AA19</accession>
<dbReference type="RefSeq" id="WP_169232589.1">
    <property type="nucleotide sequence ID" value="NZ_JABBGF010000004.1"/>
</dbReference>
<name>A0A7Y0AA19_9FLAO</name>
<dbReference type="AlphaFoldDB" id="A0A7Y0AA19"/>
<dbReference type="EMBL" id="JABBGF010000004">
    <property type="protein sequence ID" value="NML59248.1"/>
    <property type="molecule type" value="Genomic_DNA"/>
</dbReference>
<dbReference type="Proteomes" id="UP000552615">
    <property type="component" value="Unassembled WGS sequence"/>
</dbReference>